<gene>
    <name evidence="6" type="ORF">HHA04nite_14830</name>
</gene>
<dbReference type="RefSeq" id="WP_046078644.1">
    <property type="nucleotide sequence ID" value="NZ_BJUS01000013.1"/>
</dbReference>
<comment type="caution">
    <text evidence="6">The sequence shown here is derived from an EMBL/GenBank/DDBJ whole genome shotgun (WGS) entry which is preliminary data.</text>
</comment>
<evidence type="ECO:0000313" key="6">
    <source>
        <dbReference type="EMBL" id="GEK72939.1"/>
    </source>
</evidence>
<protein>
    <recommendedName>
        <fullName evidence="5">Resolvase/invertase-type recombinase catalytic domain-containing protein</fullName>
    </recommendedName>
</protein>
<keyword evidence="2" id="KW-0238">DNA-binding</keyword>
<dbReference type="PANTHER" id="PTHR30461">
    <property type="entry name" value="DNA-INVERTASE FROM LAMBDOID PROPHAGE"/>
    <property type="match status" value="1"/>
</dbReference>
<dbReference type="Gene3D" id="3.40.50.1390">
    <property type="entry name" value="Resolvase, N-terminal catalytic domain"/>
    <property type="match status" value="1"/>
</dbReference>
<keyword evidence="3" id="KW-0233">DNA recombination</keyword>
<evidence type="ECO:0000256" key="2">
    <source>
        <dbReference type="ARBA" id="ARBA00023125"/>
    </source>
</evidence>
<dbReference type="EMBL" id="BJUS01000013">
    <property type="protein sequence ID" value="GEK72939.1"/>
    <property type="molecule type" value="Genomic_DNA"/>
</dbReference>
<feature type="domain" description="Resolvase/invertase-type recombinase catalytic" evidence="5">
    <location>
        <begin position="3"/>
        <end position="144"/>
    </location>
</feature>
<name>A0ABQ0U323_9GAMM</name>
<dbReference type="InterPro" id="IPR006119">
    <property type="entry name" value="Resolv_N"/>
</dbReference>
<organism evidence="6 7">
    <name type="scientific">Halomonas halophila</name>
    <dbReference type="NCBI Taxonomy" id="29573"/>
    <lineage>
        <taxon>Bacteria</taxon>
        <taxon>Pseudomonadati</taxon>
        <taxon>Pseudomonadota</taxon>
        <taxon>Gammaproteobacteria</taxon>
        <taxon>Oceanospirillales</taxon>
        <taxon>Halomonadaceae</taxon>
        <taxon>Halomonas</taxon>
    </lineage>
</organism>
<keyword evidence="1" id="KW-0229">DNA integration</keyword>
<dbReference type="Proteomes" id="UP000321121">
    <property type="component" value="Unassembled WGS sequence"/>
</dbReference>
<reference evidence="6 7" key="1">
    <citation type="submission" date="2019-07" db="EMBL/GenBank/DDBJ databases">
        <title>Whole genome shotgun sequence of Halomonas halophila NBRC 102604.</title>
        <authorList>
            <person name="Hosoyama A."/>
            <person name="Uohara A."/>
            <person name="Ohji S."/>
            <person name="Ichikawa N."/>
        </authorList>
    </citation>
    <scope>NUCLEOTIDE SEQUENCE [LARGE SCALE GENOMIC DNA]</scope>
    <source>
        <strain evidence="6 7">NBRC 102604</strain>
    </source>
</reference>
<dbReference type="PROSITE" id="PS51736">
    <property type="entry name" value="RECOMBINASES_3"/>
    <property type="match status" value="1"/>
</dbReference>
<dbReference type="InterPro" id="IPR050639">
    <property type="entry name" value="SSR_resolvase"/>
</dbReference>
<evidence type="ECO:0000259" key="5">
    <source>
        <dbReference type="PROSITE" id="PS51736"/>
    </source>
</evidence>
<dbReference type="SMART" id="SM00857">
    <property type="entry name" value="Resolvase"/>
    <property type="match status" value="1"/>
</dbReference>
<keyword evidence="7" id="KW-1185">Reference proteome</keyword>
<dbReference type="PROSITE" id="PS00398">
    <property type="entry name" value="RECOMBINASES_2"/>
    <property type="match status" value="1"/>
</dbReference>
<dbReference type="PANTHER" id="PTHR30461:SF2">
    <property type="entry name" value="SERINE RECOMBINASE PINE-RELATED"/>
    <property type="match status" value="1"/>
</dbReference>
<dbReference type="InterPro" id="IPR006118">
    <property type="entry name" value="Recombinase_CS"/>
</dbReference>
<accession>A0ABQ0U323</accession>
<proteinExistence type="predicted"/>
<dbReference type="Pfam" id="PF00239">
    <property type="entry name" value="Resolvase"/>
    <property type="match status" value="1"/>
</dbReference>
<evidence type="ECO:0000256" key="1">
    <source>
        <dbReference type="ARBA" id="ARBA00022908"/>
    </source>
</evidence>
<evidence type="ECO:0000313" key="7">
    <source>
        <dbReference type="Proteomes" id="UP000321121"/>
    </source>
</evidence>
<evidence type="ECO:0000256" key="3">
    <source>
        <dbReference type="ARBA" id="ARBA00023172"/>
    </source>
</evidence>
<dbReference type="InterPro" id="IPR036162">
    <property type="entry name" value="Resolvase-like_N_sf"/>
</dbReference>
<evidence type="ECO:0000256" key="4">
    <source>
        <dbReference type="SAM" id="MobiDB-lite"/>
    </source>
</evidence>
<feature type="region of interest" description="Disordered" evidence="4">
    <location>
        <begin position="132"/>
        <end position="153"/>
    </location>
</feature>
<feature type="compositionally biased region" description="Basic residues" evidence="4">
    <location>
        <begin position="139"/>
        <end position="148"/>
    </location>
</feature>
<sequence length="195" mass="21161">MGRTFAYCRVGSGESALDDQLSVIAAAGYSVVPYRAVGESVGALVPASERPAFRTLVEHKLEPGDTLVVLKLDRLGCDSIDVQQSIARLSEIGASVVSLDLPMHDLASRGGHPLHCMFEAFAELERGRRRERTREGLARARRQGKKLGRPVATDTTERVQALKDQGVSQSAAAARSGLSIATVKRHWNRRLADTE</sequence>
<dbReference type="SUPFAM" id="SSF53041">
    <property type="entry name" value="Resolvase-like"/>
    <property type="match status" value="1"/>
</dbReference>